<evidence type="ECO:0000313" key="6">
    <source>
        <dbReference type="EMBL" id="SEK22763.1"/>
    </source>
</evidence>
<reference evidence="6 7" key="1">
    <citation type="submission" date="2016-10" db="EMBL/GenBank/DDBJ databases">
        <authorList>
            <person name="de Groot N.N."/>
        </authorList>
    </citation>
    <scope>NUCLEOTIDE SEQUENCE [LARGE SCALE GENOMIC DNA]</scope>
    <source>
        <strain evidence="6 7">JCM 19513</strain>
    </source>
</reference>
<dbReference type="Proteomes" id="UP000185766">
    <property type="component" value="Unassembled WGS sequence"/>
</dbReference>
<dbReference type="AlphaFoldDB" id="A0A1H7F9E0"/>
<evidence type="ECO:0000313" key="7">
    <source>
        <dbReference type="Proteomes" id="UP000185766"/>
    </source>
</evidence>
<dbReference type="Pfam" id="PF00126">
    <property type="entry name" value="HTH_1"/>
    <property type="match status" value="1"/>
</dbReference>
<dbReference type="SUPFAM" id="SSF46785">
    <property type="entry name" value="Winged helix' DNA-binding domain"/>
    <property type="match status" value="1"/>
</dbReference>
<proteinExistence type="inferred from homology"/>
<comment type="similarity">
    <text evidence="1">Belongs to the LysR transcriptional regulatory family.</text>
</comment>
<dbReference type="InterPro" id="IPR036388">
    <property type="entry name" value="WH-like_DNA-bd_sf"/>
</dbReference>
<dbReference type="PANTHER" id="PTHR30118">
    <property type="entry name" value="HTH-TYPE TRANSCRIPTIONAL REGULATOR LEUO-RELATED"/>
    <property type="match status" value="1"/>
</dbReference>
<dbReference type="InterPro" id="IPR036390">
    <property type="entry name" value="WH_DNA-bd_sf"/>
</dbReference>
<feature type="domain" description="HTH lysR-type" evidence="5">
    <location>
        <begin position="32"/>
        <end position="89"/>
    </location>
</feature>
<dbReference type="PANTHER" id="PTHR30118:SF15">
    <property type="entry name" value="TRANSCRIPTIONAL REGULATORY PROTEIN"/>
    <property type="match status" value="1"/>
</dbReference>
<keyword evidence="7" id="KW-1185">Reference proteome</keyword>
<evidence type="ECO:0000256" key="3">
    <source>
        <dbReference type="ARBA" id="ARBA00023125"/>
    </source>
</evidence>
<keyword evidence="2" id="KW-0805">Transcription regulation</keyword>
<keyword evidence="3 6" id="KW-0238">DNA-binding</keyword>
<evidence type="ECO:0000256" key="1">
    <source>
        <dbReference type="ARBA" id="ARBA00009437"/>
    </source>
</evidence>
<dbReference type="InterPro" id="IPR005119">
    <property type="entry name" value="LysR_subst-bd"/>
</dbReference>
<organism evidence="6 7">
    <name type="scientific">Atopomonas hussainii</name>
    <dbReference type="NCBI Taxonomy" id="1429083"/>
    <lineage>
        <taxon>Bacteria</taxon>
        <taxon>Pseudomonadati</taxon>
        <taxon>Pseudomonadota</taxon>
        <taxon>Gammaproteobacteria</taxon>
        <taxon>Pseudomonadales</taxon>
        <taxon>Pseudomonadaceae</taxon>
        <taxon>Atopomonas</taxon>
    </lineage>
</organism>
<evidence type="ECO:0000256" key="2">
    <source>
        <dbReference type="ARBA" id="ARBA00023015"/>
    </source>
</evidence>
<dbReference type="EMBL" id="FOAS01000001">
    <property type="protein sequence ID" value="SEK22763.1"/>
    <property type="molecule type" value="Genomic_DNA"/>
</dbReference>
<dbReference type="InterPro" id="IPR000847">
    <property type="entry name" value="LysR_HTH_N"/>
</dbReference>
<dbReference type="GO" id="GO:0003677">
    <property type="term" value="F:DNA binding"/>
    <property type="evidence" value="ECO:0007669"/>
    <property type="project" value="UniProtKB-KW"/>
</dbReference>
<dbReference type="GO" id="GO:0003700">
    <property type="term" value="F:DNA-binding transcription factor activity"/>
    <property type="evidence" value="ECO:0007669"/>
    <property type="project" value="InterPro"/>
</dbReference>
<keyword evidence="4" id="KW-0804">Transcription</keyword>
<name>A0A1H7F9E0_9GAMM</name>
<evidence type="ECO:0000259" key="5">
    <source>
        <dbReference type="PROSITE" id="PS50931"/>
    </source>
</evidence>
<dbReference type="STRING" id="1429083.GCA_001885685_02395"/>
<dbReference type="InterPro" id="IPR050389">
    <property type="entry name" value="LysR-type_TF"/>
</dbReference>
<sequence length="327" mass="36816">MKNLHSTLGKGLLFEKLLVVIGWIWPVNILNFDLNLLRVLDVLLRERNVSRAAEQLALSQPAVSNALNRLRETLDDPLLVRVGRQMQPTPRALALEAPLRQALQQIAWQLSDGRDFDPARAEQRFEIAVTDYVEQLLMPELLARLAEQAPGLAVRVRHLTPQLPAEALDSGELDVLIGRFFEVPNRFARRAWRSETLRIVAAREHPQLRSAPDLAQFLRLRHLWVSGGQTRGMVDQWLSEQGLSRQVVYTTPNYLQAAHLVVGSDLVTVLPTSLAEHFAQLLPLALYPLPFALGPFHLQVVSSALRARDPALQWLLEQIDQLRGTAA</sequence>
<dbReference type="PRINTS" id="PR00039">
    <property type="entry name" value="HTHLYSR"/>
</dbReference>
<dbReference type="Gene3D" id="1.10.10.10">
    <property type="entry name" value="Winged helix-like DNA-binding domain superfamily/Winged helix DNA-binding domain"/>
    <property type="match status" value="1"/>
</dbReference>
<accession>A0A1H7F9E0</accession>
<dbReference type="Gene3D" id="3.40.190.10">
    <property type="entry name" value="Periplasmic binding protein-like II"/>
    <property type="match status" value="2"/>
</dbReference>
<dbReference type="PROSITE" id="PS50931">
    <property type="entry name" value="HTH_LYSR"/>
    <property type="match status" value="1"/>
</dbReference>
<protein>
    <submittedName>
        <fullName evidence="6">DNA-binding transcriptional regulator, LysR family</fullName>
    </submittedName>
</protein>
<dbReference type="SUPFAM" id="SSF53850">
    <property type="entry name" value="Periplasmic binding protein-like II"/>
    <property type="match status" value="1"/>
</dbReference>
<gene>
    <name evidence="6" type="ORF">SAMN05216214_101156</name>
</gene>
<dbReference type="Pfam" id="PF03466">
    <property type="entry name" value="LysR_substrate"/>
    <property type="match status" value="1"/>
</dbReference>
<evidence type="ECO:0000256" key="4">
    <source>
        <dbReference type="ARBA" id="ARBA00023163"/>
    </source>
</evidence>